<comment type="caution">
    <text evidence="9">The sequence shown here is derived from an EMBL/GenBank/DDBJ whole genome shotgun (WGS) entry which is preliminary data.</text>
</comment>
<feature type="domain" description="RCK N-terminal" evidence="7">
    <location>
        <begin position="1"/>
        <end position="120"/>
    </location>
</feature>
<dbReference type="PANTHER" id="PTHR43833:SF5">
    <property type="entry name" value="TRK SYSTEM POTASSIUM UPTAKE PROTEIN TRKA"/>
    <property type="match status" value="1"/>
</dbReference>
<dbReference type="InterPro" id="IPR050721">
    <property type="entry name" value="Trk_Ktr_HKT_K-transport"/>
</dbReference>
<dbReference type="Gene3D" id="3.30.70.1450">
    <property type="entry name" value="Regulator of K+ conductance, C-terminal domain"/>
    <property type="match status" value="2"/>
</dbReference>
<dbReference type="SUPFAM" id="SSF51735">
    <property type="entry name" value="NAD(P)-binding Rossmann-fold domains"/>
    <property type="match status" value="2"/>
</dbReference>
<evidence type="ECO:0000313" key="10">
    <source>
        <dbReference type="Proteomes" id="UP000483362"/>
    </source>
</evidence>
<keyword evidence="10" id="KW-1185">Reference proteome</keyword>
<dbReference type="Pfam" id="PF02080">
    <property type="entry name" value="TrkA_C"/>
    <property type="match status" value="2"/>
</dbReference>
<keyword evidence="6" id="KW-0406">Ion transport</keyword>
<evidence type="ECO:0000256" key="6">
    <source>
        <dbReference type="ARBA" id="ARBA00023065"/>
    </source>
</evidence>
<dbReference type="InterPro" id="IPR036291">
    <property type="entry name" value="NAD(P)-bd_dom_sf"/>
</dbReference>
<dbReference type="Pfam" id="PF02254">
    <property type="entry name" value="TrkA_N"/>
    <property type="match status" value="2"/>
</dbReference>
<evidence type="ECO:0000256" key="5">
    <source>
        <dbReference type="ARBA" id="ARBA00023027"/>
    </source>
</evidence>
<feature type="domain" description="RCK N-terminal" evidence="7">
    <location>
        <begin position="227"/>
        <end position="344"/>
    </location>
</feature>
<dbReference type="Proteomes" id="UP000483362">
    <property type="component" value="Unassembled WGS sequence"/>
</dbReference>
<evidence type="ECO:0000259" key="8">
    <source>
        <dbReference type="PROSITE" id="PS51202"/>
    </source>
</evidence>
<reference evidence="9 10" key="1">
    <citation type="submission" date="2019-08" db="EMBL/GenBank/DDBJ databases">
        <title>In-depth cultivation of the pig gut microbiome towards novel bacterial diversity and tailored functional studies.</title>
        <authorList>
            <person name="Wylensek D."/>
            <person name="Hitch T.C.A."/>
            <person name="Clavel T."/>
        </authorList>
    </citation>
    <scope>NUCLEOTIDE SEQUENCE [LARGE SCALE GENOMIC DNA]</scope>
    <source>
        <strain evidence="9 10">Oil-RF-744-WCA-WT-10</strain>
    </source>
</reference>
<evidence type="ECO:0000256" key="3">
    <source>
        <dbReference type="ARBA" id="ARBA00022538"/>
    </source>
</evidence>
<accession>A0A6L5XDM9</accession>
<dbReference type="PRINTS" id="PR00335">
    <property type="entry name" value="KUPTAKETRKA"/>
</dbReference>
<dbReference type="InterPro" id="IPR006037">
    <property type="entry name" value="RCK_C"/>
</dbReference>
<evidence type="ECO:0000313" key="9">
    <source>
        <dbReference type="EMBL" id="MSS17388.1"/>
    </source>
</evidence>
<dbReference type="InterPro" id="IPR003148">
    <property type="entry name" value="RCK_N"/>
</dbReference>
<dbReference type="AlphaFoldDB" id="A0A6L5XDM9"/>
<evidence type="ECO:0000259" key="7">
    <source>
        <dbReference type="PROSITE" id="PS51201"/>
    </source>
</evidence>
<dbReference type="Gene3D" id="3.40.50.720">
    <property type="entry name" value="NAD(P)-binding Rossmann-like Domain"/>
    <property type="match status" value="2"/>
</dbReference>
<dbReference type="NCBIfam" id="NF007039">
    <property type="entry name" value="PRK09496.3-2"/>
    <property type="match status" value="1"/>
</dbReference>
<evidence type="ECO:0000256" key="1">
    <source>
        <dbReference type="ARBA" id="ARBA00017378"/>
    </source>
</evidence>
<evidence type="ECO:0000256" key="2">
    <source>
        <dbReference type="ARBA" id="ARBA00022448"/>
    </source>
</evidence>
<dbReference type="NCBIfam" id="NF007038">
    <property type="entry name" value="PRK09496.2-6"/>
    <property type="match status" value="1"/>
</dbReference>
<dbReference type="RefSeq" id="WP_154326714.1">
    <property type="nucleotide sequence ID" value="NZ_CP045696.1"/>
</dbReference>
<keyword evidence="2" id="KW-0813">Transport</keyword>
<dbReference type="InterPro" id="IPR006036">
    <property type="entry name" value="K_uptake_TrkA"/>
</dbReference>
<dbReference type="SUPFAM" id="SSF116726">
    <property type="entry name" value="TrkA C-terminal domain-like"/>
    <property type="match status" value="2"/>
</dbReference>
<proteinExistence type="predicted"/>
<dbReference type="PANTHER" id="PTHR43833">
    <property type="entry name" value="POTASSIUM CHANNEL PROTEIN 2-RELATED-RELATED"/>
    <property type="match status" value="1"/>
</dbReference>
<gene>
    <name evidence="9" type="primary">trkA</name>
    <name evidence="9" type="ORF">FYJ29_06395</name>
</gene>
<dbReference type="GO" id="GO:0015079">
    <property type="term" value="F:potassium ion transmembrane transporter activity"/>
    <property type="evidence" value="ECO:0007669"/>
    <property type="project" value="InterPro"/>
</dbReference>
<dbReference type="PROSITE" id="PS51202">
    <property type="entry name" value="RCK_C"/>
    <property type="match status" value="2"/>
</dbReference>
<feature type="domain" description="RCK C-terminal" evidence="8">
    <location>
        <begin position="363"/>
        <end position="444"/>
    </location>
</feature>
<dbReference type="PROSITE" id="PS51201">
    <property type="entry name" value="RCK_N"/>
    <property type="match status" value="2"/>
</dbReference>
<dbReference type="GO" id="GO:0005886">
    <property type="term" value="C:plasma membrane"/>
    <property type="evidence" value="ECO:0007669"/>
    <property type="project" value="InterPro"/>
</dbReference>
<keyword evidence="3" id="KW-0633">Potassium transport</keyword>
<dbReference type="InterPro" id="IPR036721">
    <property type="entry name" value="RCK_C_sf"/>
</dbReference>
<organism evidence="9 10">
    <name type="scientific">Sodaliphilus pleomorphus</name>
    <dbReference type="NCBI Taxonomy" id="2606626"/>
    <lineage>
        <taxon>Bacteria</taxon>
        <taxon>Pseudomonadati</taxon>
        <taxon>Bacteroidota</taxon>
        <taxon>Bacteroidia</taxon>
        <taxon>Bacteroidales</taxon>
        <taxon>Muribaculaceae</taxon>
        <taxon>Sodaliphilus</taxon>
    </lineage>
</organism>
<dbReference type="EMBL" id="VULT01000008">
    <property type="protein sequence ID" value="MSS17388.1"/>
    <property type="molecule type" value="Genomic_DNA"/>
</dbReference>
<keyword evidence="5" id="KW-0520">NAD</keyword>
<evidence type="ECO:0000256" key="4">
    <source>
        <dbReference type="ARBA" id="ARBA00022958"/>
    </source>
</evidence>
<feature type="domain" description="RCK C-terminal" evidence="8">
    <location>
        <begin position="140"/>
        <end position="222"/>
    </location>
</feature>
<protein>
    <recommendedName>
        <fullName evidence="1">Trk system potassium uptake protein TrkA</fullName>
    </recommendedName>
</protein>
<keyword evidence="4" id="KW-0630">Potassium</keyword>
<sequence length="444" mass="49429">MKIIIAGAGEVGTHLAKMLSNEDQDIIILDTDERRLTSLENYNLMTCVGSAISFEDLKNVSVDKCDLFIAVTPYETRNMLACSMAKHMGAKKTVGRIDNYEFLLKAHSNYFKQLGVDDLIYPEYLAAKEIRTALKHTWVRNWFELFDGELIVAAVKLRSNSKLRNKPLRDMGNIADFMHVSAIKRNRETIIPRGDDVIRANDIVYIATTHDHLDKVIDVCGKSQIDVKKLMMMGGSPIAVQIAKTLQDQVKIKIIEPDEQRCQYLSDILPNCSIVHGDATDADILEEEGVSDTDVFAALSDRSETNILSCMMAKEHGVRKTIAEVESMQFIAEAESLNIGTIINKKLLASSRIFQILLDSDVNNARCLALADAEVAELILKPDSKVCKKDVRELSLPDGMTIAGVVRDGEGMLVKGDTRLQPGDHVCVFCLSGVFHTVEKYFSK</sequence>
<name>A0A6L5XDM9_9BACT</name>